<sequence length="197" mass="22107">GFKPSRGLISRYGLIPMASSLDTVGILTNSVVTTQKIFPMLAQPDSADLLTIAAKQTSVKSISFLTAKKIAILAEVEKYLSFGFAKLYQKTIDILKAKKYQIEIIKIPPEIREHLQLTYLIICSSELASHLNACQGITYGKKLNDISSPEKVGQKVCQVRTEYLGKSVRQRLLLGSYFLQNKKDCEQAYRFQQKVKN</sequence>
<dbReference type="PANTHER" id="PTHR11895">
    <property type="entry name" value="TRANSAMIDASE"/>
    <property type="match status" value="1"/>
</dbReference>
<protein>
    <submittedName>
        <fullName evidence="2">19812_t:CDS:1</fullName>
    </submittedName>
</protein>
<keyword evidence="3" id="KW-1185">Reference proteome</keyword>
<dbReference type="OrthoDB" id="2434371at2759"/>
<name>A0A9W4X0X7_9GLOM</name>
<feature type="domain" description="Amidase" evidence="1">
    <location>
        <begin position="1"/>
        <end position="196"/>
    </location>
</feature>
<dbReference type="EMBL" id="CAMKVN010022610">
    <property type="protein sequence ID" value="CAI2199883.1"/>
    <property type="molecule type" value="Genomic_DNA"/>
</dbReference>
<dbReference type="PANTHER" id="PTHR11895:SF7">
    <property type="entry name" value="GLUTAMYL-TRNA(GLN) AMIDOTRANSFERASE SUBUNIT A, MITOCHONDRIAL"/>
    <property type="match status" value="1"/>
</dbReference>
<dbReference type="Gene3D" id="3.90.1300.10">
    <property type="entry name" value="Amidase signature (AS) domain"/>
    <property type="match status" value="1"/>
</dbReference>
<dbReference type="GO" id="GO:0003824">
    <property type="term" value="F:catalytic activity"/>
    <property type="evidence" value="ECO:0007669"/>
    <property type="project" value="InterPro"/>
</dbReference>
<evidence type="ECO:0000313" key="2">
    <source>
        <dbReference type="EMBL" id="CAI2199883.1"/>
    </source>
</evidence>
<evidence type="ECO:0000259" key="1">
    <source>
        <dbReference type="Pfam" id="PF01425"/>
    </source>
</evidence>
<reference evidence="2" key="1">
    <citation type="submission" date="2022-08" db="EMBL/GenBank/DDBJ databases">
        <authorList>
            <person name="Kallberg Y."/>
            <person name="Tangrot J."/>
            <person name="Rosling A."/>
        </authorList>
    </citation>
    <scope>NUCLEOTIDE SEQUENCE</scope>
    <source>
        <strain evidence="2">Wild A</strain>
    </source>
</reference>
<dbReference type="Proteomes" id="UP001153678">
    <property type="component" value="Unassembled WGS sequence"/>
</dbReference>
<feature type="non-terminal residue" evidence="2">
    <location>
        <position position="1"/>
    </location>
</feature>
<proteinExistence type="predicted"/>
<accession>A0A9W4X0X7</accession>
<dbReference type="InterPro" id="IPR000120">
    <property type="entry name" value="Amidase"/>
</dbReference>
<evidence type="ECO:0000313" key="3">
    <source>
        <dbReference type="Proteomes" id="UP001153678"/>
    </source>
</evidence>
<dbReference type="Pfam" id="PF01425">
    <property type="entry name" value="Amidase"/>
    <property type="match status" value="1"/>
</dbReference>
<dbReference type="AlphaFoldDB" id="A0A9W4X0X7"/>
<dbReference type="SUPFAM" id="SSF75304">
    <property type="entry name" value="Amidase signature (AS) enzymes"/>
    <property type="match status" value="1"/>
</dbReference>
<dbReference type="InterPro" id="IPR023631">
    <property type="entry name" value="Amidase_dom"/>
</dbReference>
<gene>
    <name evidence="2" type="ORF">FWILDA_LOCUS19294</name>
</gene>
<dbReference type="InterPro" id="IPR036928">
    <property type="entry name" value="AS_sf"/>
</dbReference>
<organism evidence="2 3">
    <name type="scientific">Funneliformis geosporum</name>
    <dbReference type="NCBI Taxonomy" id="1117311"/>
    <lineage>
        <taxon>Eukaryota</taxon>
        <taxon>Fungi</taxon>
        <taxon>Fungi incertae sedis</taxon>
        <taxon>Mucoromycota</taxon>
        <taxon>Glomeromycotina</taxon>
        <taxon>Glomeromycetes</taxon>
        <taxon>Glomerales</taxon>
        <taxon>Glomeraceae</taxon>
        <taxon>Funneliformis</taxon>
    </lineage>
</organism>
<comment type="caution">
    <text evidence="2">The sequence shown here is derived from an EMBL/GenBank/DDBJ whole genome shotgun (WGS) entry which is preliminary data.</text>
</comment>